<comment type="caution">
    <text evidence="2">The sequence shown here is derived from an EMBL/GenBank/DDBJ whole genome shotgun (WGS) entry which is preliminary data.</text>
</comment>
<dbReference type="Proteomes" id="UP000268887">
    <property type="component" value="Unassembled WGS sequence"/>
</dbReference>
<dbReference type="AlphaFoldDB" id="A0A3M5G561"/>
<reference evidence="2 3" key="1">
    <citation type="submission" date="2018-08" db="EMBL/GenBank/DDBJ databases">
        <title>Recombination of ecologically and evolutionarily significant loci maintains genetic cohesion in the Pseudomonas syringae species complex.</title>
        <authorList>
            <person name="Dillon M."/>
            <person name="Thakur S."/>
            <person name="Almeida R.N.D."/>
            <person name="Weir B.S."/>
            <person name="Guttman D.S."/>
        </authorList>
    </citation>
    <scope>NUCLEOTIDE SEQUENCE [LARGE SCALE GENOMIC DNA]</scope>
    <source>
        <strain evidence="2 3">ICMP 13927</strain>
    </source>
</reference>
<gene>
    <name evidence="2" type="ORF">ALP60_101677</name>
</gene>
<protein>
    <submittedName>
        <fullName evidence="2">Uncharacterized protein</fullName>
    </submittedName>
</protein>
<evidence type="ECO:0000313" key="3">
    <source>
        <dbReference type="Proteomes" id="UP000268887"/>
    </source>
</evidence>
<sequence>MGVHARHWRALSHRSGSAGLPSCPRSGLLRSLLGSLAQSVCTRQRQARFQKKSQKKDTESSNCLIGRSFTFG</sequence>
<dbReference type="EMBL" id="RBSV01000221">
    <property type="protein sequence ID" value="RMS81160.1"/>
    <property type="molecule type" value="Genomic_DNA"/>
</dbReference>
<feature type="compositionally biased region" description="Basic residues" evidence="1">
    <location>
        <begin position="1"/>
        <end position="12"/>
    </location>
</feature>
<feature type="region of interest" description="Disordered" evidence="1">
    <location>
        <begin position="1"/>
        <end position="23"/>
    </location>
</feature>
<proteinExistence type="predicted"/>
<evidence type="ECO:0000313" key="2">
    <source>
        <dbReference type="EMBL" id="RMS81160.1"/>
    </source>
</evidence>
<accession>A0A3M5G561</accession>
<evidence type="ECO:0000256" key="1">
    <source>
        <dbReference type="SAM" id="MobiDB-lite"/>
    </source>
</evidence>
<name>A0A3M5G561_PSESS</name>
<organism evidence="2 3">
    <name type="scientific">Pseudomonas savastanoi</name>
    <name type="common">Pseudomonas syringae pv. savastanoi</name>
    <dbReference type="NCBI Taxonomy" id="29438"/>
    <lineage>
        <taxon>Bacteria</taxon>
        <taxon>Pseudomonadati</taxon>
        <taxon>Pseudomonadota</taxon>
        <taxon>Gammaproteobacteria</taxon>
        <taxon>Pseudomonadales</taxon>
        <taxon>Pseudomonadaceae</taxon>
        <taxon>Pseudomonas</taxon>
    </lineage>
</organism>